<dbReference type="InterPro" id="IPR058328">
    <property type="entry name" value="DUF8015"/>
</dbReference>
<keyword evidence="1" id="KW-1133">Transmembrane helix</keyword>
<dbReference type="RefSeq" id="WP_149783286.1">
    <property type="nucleotide sequence ID" value="NZ_BAAADP010000005.1"/>
</dbReference>
<evidence type="ECO:0000313" key="2">
    <source>
        <dbReference type="EMBL" id="SFH37431.1"/>
    </source>
</evidence>
<accession>A0A1I2ZJY5</accession>
<sequence>MTRTLEERPTAFSEGLSRADLILVCMPLLFLGGYGVGALAFEGWPAATATASTACVPLMLEGLFVNPPEDG</sequence>
<gene>
    <name evidence="2" type="ORF">SAMN04488066_102124</name>
</gene>
<dbReference type="Proteomes" id="UP000323537">
    <property type="component" value="Unassembled WGS sequence"/>
</dbReference>
<keyword evidence="1" id="KW-0812">Transmembrane</keyword>
<organism evidence="2 3">
    <name type="scientific">Halorubrum aquaticum</name>
    <dbReference type="NCBI Taxonomy" id="387340"/>
    <lineage>
        <taxon>Archaea</taxon>
        <taxon>Methanobacteriati</taxon>
        <taxon>Methanobacteriota</taxon>
        <taxon>Stenosarchaea group</taxon>
        <taxon>Halobacteria</taxon>
        <taxon>Halobacteriales</taxon>
        <taxon>Haloferacaceae</taxon>
        <taxon>Halorubrum</taxon>
    </lineage>
</organism>
<evidence type="ECO:0000256" key="1">
    <source>
        <dbReference type="SAM" id="Phobius"/>
    </source>
</evidence>
<dbReference type="EMBL" id="FOPZ01000002">
    <property type="protein sequence ID" value="SFH37431.1"/>
    <property type="molecule type" value="Genomic_DNA"/>
</dbReference>
<dbReference type="OrthoDB" id="328650at2157"/>
<name>A0A1I2ZJY5_9EURY</name>
<reference evidence="2 3" key="1">
    <citation type="submission" date="2016-10" db="EMBL/GenBank/DDBJ databases">
        <authorList>
            <person name="Varghese N."/>
            <person name="Submissions S."/>
        </authorList>
    </citation>
    <scope>NUCLEOTIDE SEQUENCE [LARGE SCALE GENOMIC DNA]</scope>
    <source>
        <strain evidence="2 3">CGMCC 1.6377</strain>
    </source>
</reference>
<dbReference type="Pfam" id="PF26047">
    <property type="entry name" value="DUF8015"/>
    <property type="match status" value="1"/>
</dbReference>
<feature type="transmembrane region" description="Helical" evidence="1">
    <location>
        <begin position="21"/>
        <end position="41"/>
    </location>
</feature>
<proteinExistence type="predicted"/>
<dbReference type="AlphaFoldDB" id="A0A1I2ZJY5"/>
<protein>
    <submittedName>
        <fullName evidence="2">Uncharacterized protein</fullName>
    </submittedName>
</protein>
<keyword evidence="3" id="KW-1185">Reference proteome</keyword>
<evidence type="ECO:0000313" key="3">
    <source>
        <dbReference type="Proteomes" id="UP000323537"/>
    </source>
</evidence>
<keyword evidence="1" id="KW-0472">Membrane</keyword>